<dbReference type="AlphaFoldDB" id="W1X8E0"/>
<gene>
    <name evidence="1" type="ORF">Q609_ECAC00775G0002</name>
</gene>
<dbReference type="Proteomes" id="UP000018853">
    <property type="component" value="Unassembled WGS sequence"/>
</dbReference>
<dbReference type="EMBL" id="AZLZ01000775">
    <property type="protein sequence ID" value="ETJ26406.1"/>
    <property type="molecule type" value="Genomic_DNA"/>
</dbReference>
<comment type="caution">
    <text evidence="1">The sequence shown here is derived from an EMBL/GenBank/DDBJ whole genome shotgun (WGS) entry which is preliminary data.</text>
</comment>
<reference evidence="1 2" key="1">
    <citation type="submission" date="2013-12" db="EMBL/GenBank/DDBJ databases">
        <title>A Varibaculum cambriense genome reconstructed from a premature infant gut community with otherwise low bacterial novelty that shifts toward anaerobic metabolism during the third week of life.</title>
        <authorList>
            <person name="Brown C.T."/>
            <person name="Sharon I."/>
            <person name="Thomas B.C."/>
            <person name="Castelle C.J."/>
            <person name="Morowitz M.J."/>
            <person name="Banfield J.F."/>
        </authorList>
    </citation>
    <scope>NUCLEOTIDE SEQUENCE [LARGE SCALE GENOMIC DNA]</scope>
    <source>
        <strain evidence="2">DORA_A_5_14_21</strain>
    </source>
</reference>
<protein>
    <submittedName>
        <fullName evidence="1">Uncharacterized protein</fullName>
    </submittedName>
</protein>
<organism evidence="1 2">
    <name type="scientific">Escherichia coli DORA_A_5_14_21</name>
    <dbReference type="NCBI Taxonomy" id="1403943"/>
    <lineage>
        <taxon>Bacteria</taxon>
        <taxon>Pseudomonadati</taxon>
        <taxon>Pseudomonadota</taxon>
        <taxon>Gammaproteobacteria</taxon>
        <taxon>Enterobacterales</taxon>
        <taxon>Enterobacteriaceae</taxon>
        <taxon>Escherichia</taxon>
    </lineage>
</organism>
<name>W1X8E0_ECOLX</name>
<sequence length="43" mass="4790">MLIRIISTPNHCDHLWDVEFPQRGSLALLAAIGDAPINAWMSD</sequence>
<accession>W1X8E0</accession>
<evidence type="ECO:0000313" key="1">
    <source>
        <dbReference type="EMBL" id="ETJ26406.1"/>
    </source>
</evidence>
<evidence type="ECO:0000313" key="2">
    <source>
        <dbReference type="Proteomes" id="UP000018853"/>
    </source>
</evidence>
<proteinExistence type="predicted"/>